<feature type="domain" description="Major facilitator superfamily (MFS) profile" evidence="6">
    <location>
        <begin position="59"/>
        <end position="560"/>
    </location>
</feature>
<feature type="transmembrane region" description="Helical" evidence="5">
    <location>
        <begin position="57"/>
        <end position="81"/>
    </location>
</feature>
<feature type="transmembrane region" description="Helical" evidence="5">
    <location>
        <begin position="513"/>
        <end position="533"/>
    </location>
</feature>
<evidence type="ECO:0000256" key="3">
    <source>
        <dbReference type="ARBA" id="ARBA00022989"/>
    </source>
</evidence>
<feature type="transmembrane region" description="Helical" evidence="5">
    <location>
        <begin position="482"/>
        <end position="501"/>
    </location>
</feature>
<dbReference type="Gene3D" id="1.20.1250.20">
    <property type="entry name" value="MFS general substrate transporter like domains"/>
    <property type="match status" value="1"/>
</dbReference>
<feature type="transmembrane region" description="Helical" evidence="5">
    <location>
        <begin position="213"/>
        <end position="233"/>
    </location>
</feature>
<feature type="transmembrane region" description="Helical" evidence="5">
    <location>
        <begin position="183"/>
        <end position="207"/>
    </location>
</feature>
<name>A0A9P8TQ26_WICPI</name>
<dbReference type="Pfam" id="PF07690">
    <property type="entry name" value="MFS_1"/>
    <property type="match status" value="1"/>
</dbReference>
<dbReference type="InterPro" id="IPR011701">
    <property type="entry name" value="MFS"/>
</dbReference>
<dbReference type="Proteomes" id="UP000774326">
    <property type="component" value="Unassembled WGS sequence"/>
</dbReference>
<evidence type="ECO:0000256" key="2">
    <source>
        <dbReference type="ARBA" id="ARBA00022692"/>
    </source>
</evidence>
<dbReference type="PANTHER" id="PTHR23502">
    <property type="entry name" value="MAJOR FACILITATOR SUPERFAMILY"/>
    <property type="match status" value="1"/>
</dbReference>
<comment type="subcellular location">
    <subcellularLocation>
        <location evidence="1">Membrane</location>
        <topology evidence="1">Multi-pass membrane protein</topology>
    </subcellularLocation>
</comment>
<sequence>MTEGEIDYNIVPGTTILVDATGALQAEHAKGTKDIILIPTPSEDPNDPLNWTRARKYLCAFCMVVYTFGIGVNTAAIYSVLTDVSEATGISVAALNEGTGYMFLFLGIGNFFFQPLARQYGKRPVYLFSMFATCLVSVWAPFVKARSHQIADRILIGFFSSPIESLCEITITDIFFEHERATWLGIYGLALVTSNFLAPVFAGLITQGIGYKWVFNLCCIWMAVCFVFLFFFFEETNYDRKLSPKIIDAAAVDSDSIELNGSEAVVIDEEKKLDTYKSPDINQIISQQTNQNYTTQTIQYSSKVKTWREKLSLTAGFGEKNLFWHFFLGPFKMVVFPSVLWSGFCYGSSLVWFTVLNATSATILSAEPYHFNSSLRGVAYMSPFIFSCLCYFVAGYLSDKLKIYIARKRGGVSYAEDRLWVMALYSVLGALAAFGWGLSAYFDQNWFLLIICFGVLGGLGVIGATGTVTYTSDCYHELDSEAMVIVIIIRNVMSFAVSYGIGPWIDNLGLKKTFISVGFICLFCQGSFIIMRYTGPYWRNKTKGLYWRMVENDRRVRNGH</sequence>
<dbReference type="PANTHER" id="PTHR23502:SF30">
    <property type="entry name" value="TRANSPORTER, PUTATIVE (AFU_ORTHOLOGUE AFUA_8G04702)-RELATED"/>
    <property type="match status" value="1"/>
</dbReference>
<dbReference type="AlphaFoldDB" id="A0A9P8TQ26"/>
<evidence type="ECO:0000256" key="5">
    <source>
        <dbReference type="SAM" id="Phobius"/>
    </source>
</evidence>
<feature type="transmembrane region" description="Helical" evidence="5">
    <location>
        <begin position="154"/>
        <end position="176"/>
    </location>
</feature>
<protein>
    <recommendedName>
        <fullName evidence="6">Major facilitator superfamily (MFS) profile domain-containing protein</fullName>
    </recommendedName>
</protein>
<feature type="transmembrane region" description="Helical" evidence="5">
    <location>
        <begin position="419"/>
        <end position="440"/>
    </location>
</feature>
<reference evidence="7" key="2">
    <citation type="submission" date="2021-01" db="EMBL/GenBank/DDBJ databases">
        <authorList>
            <person name="Schikora-Tamarit M.A."/>
        </authorList>
    </citation>
    <scope>NUCLEOTIDE SEQUENCE</scope>
    <source>
        <strain evidence="7">CBS2887</strain>
    </source>
</reference>
<reference evidence="7" key="1">
    <citation type="journal article" date="2021" name="Open Biol.">
        <title>Shared evolutionary footprints suggest mitochondrial oxidative damage underlies multiple complex I losses in fungi.</title>
        <authorList>
            <person name="Schikora-Tamarit M.A."/>
            <person name="Marcet-Houben M."/>
            <person name="Nosek J."/>
            <person name="Gabaldon T."/>
        </authorList>
    </citation>
    <scope>NUCLEOTIDE SEQUENCE</scope>
    <source>
        <strain evidence="7">CBS2887</strain>
    </source>
</reference>
<dbReference type="PROSITE" id="PS50850">
    <property type="entry name" value="MFS"/>
    <property type="match status" value="1"/>
</dbReference>
<dbReference type="InterPro" id="IPR036259">
    <property type="entry name" value="MFS_trans_sf"/>
</dbReference>
<evidence type="ECO:0000313" key="8">
    <source>
        <dbReference type="Proteomes" id="UP000774326"/>
    </source>
</evidence>
<keyword evidence="4 5" id="KW-0472">Membrane</keyword>
<dbReference type="EMBL" id="JAEUBG010001039">
    <property type="protein sequence ID" value="KAH3687031.1"/>
    <property type="molecule type" value="Genomic_DNA"/>
</dbReference>
<dbReference type="OrthoDB" id="5215911at2759"/>
<evidence type="ECO:0000259" key="6">
    <source>
        <dbReference type="PROSITE" id="PS50850"/>
    </source>
</evidence>
<feature type="transmembrane region" description="Helical" evidence="5">
    <location>
        <begin position="378"/>
        <end position="398"/>
    </location>
</feature>
<gene>
    <name evidence="7" type="ORF">WICPIJ_001975</name>
</gene>
<dbReference type="InterPro" id="IPR020846">
    <property type="entry name" value="MFS_dom"/>
</dbReference>
<keyword evidence="3 5" id="KW-1133">Transmembrane helix</keyword>
<comment type="caution">
    <text evidence="7">The sequence shown here is derived from an EMBL/GenBank/DDBJ whole genome shotgun (WGS) entry which is preliminary data.</text>
</comment>
<feature type="transmembrane region" description="Helical" evidence="5">
    <location>
        <begin position="446"/>
        <end position="470"/>
    </location>
</feature>
<accession>A0A9P8TQ26</accession>
<organism evidence="7 8">
    <name type="scientific">Wickerhamomyces pijperi</name>
    <name type="common">Yeast</name>
    <name type="synonym">Pichia pijperi</name>
    <dbReference type="NCBI Taxonomy" id="599730"/>
    <lineage>
        <taxon>Eukaryota</taxon>
        <taxon>Fungi</taxon>
        <taxon>Dikarya</taxon>
        <taxon>Ascomycota</taxon>
        <taxon>Saccharomycotina</taxon>
        <taxon>Saccharomycetes</taxon>
        <taxon>Phaffomycetales</taxon>
        <taxon>Wickerhamomycetaceae</taxon>
        <taxon>Wickerhamomyces</taxon>
    </lineage>
</organism>
<dbReference type="GO" id="GO:0022857">
    <property type="term" value="F:transmembrane transporter activity"/>
    <property type="evidence" value="ECO:0007669"/>
    <property type="project" value="InterPro"/>
</dbReference>
<keyword evidence="8" id="KW-1185">Reference proteome</keyword>
<evidence type="ECO:0000256" key="1">
    <source>
        <dbReference type="ARBA" id="ARBA00004141"/>
    </source>
</evidence>
<evidence type="ECO:0000256" key="4">
    <source>
        <dbReference type="ARBA" id="ARBA00023136"/>
    </source>
</evidence>
<feature type="transmembrane region" description="Helical" evidence="5">
    <location>
        <begin position="334"/>
        <end position="358"/>
    </location>
</feature>
<feature type="transmembrane region" description="Helical" evidence="5">
    <location>
        <begin position="93"/>
        <end position="113"/>
    </location>
</feature>
<feature type="transmembrane region" description="Helical" evidence="5">
    <location>
        <begin position="125"/>
        <end position="142"/>
    </location>
</feature>
<dbReference type="SUPFAM" id="SSF103473">
    <property type="entry name" value="MFS general substrate transporter"/>
    <property type="match status" value="1"/>
</dbReference>
<keyword evidence="2 5" id="KW-0812">Transmembrane</keyword>
<proteinExistence type="predicted"/>
<dbReference type="GO" id="GO:0005886">
    <property type="term" value="C:plasma membrane"/>
    <property type="evidence" value="ECO:0007669"/>
    <property type="project" value="TreeGrafter"/>
</dbReference>
<evidence type="ECO:0000313" key="7">
    <source>
        <dbReference type="EMBL" id="KAH3687031.1"/>
    </source>
</evidence>